<feature type="transmembrane region" description="Helical" evidence="7">
    <location>
        <begin position="138"/>
        <end position="163"/>
    </location>
</feature>
<evidence type="ECO:0000313" key="9">
    <source>
        <dbReference type="EMBL" id="QQO09540.1"/>
    </source>
</evidence>
<evidence type="ECO:0000313" key="10">
    <source>
        <dbReference type="Proteomes" id="UP000595917"/>
    </source>
</evidence>
<feature type="transmembrane region" description="Helical" evidence="7">
    <location>
        <begin position="183"/>
        <end position="205"/>
    </location>
</feature>
<name>A0A7T7XND6_9SPIR</name>
<dbReference type="PROSITE" id="PS50928">
    <property type="entry name" value="ABC_TM1"/>
    <property type="match status" value="1"/>
</dbReference>
<evidence type="ECO:0000256" key="6">
    <source>
        <dbReference type="ARBA" id="ARBA00023136"/>
    </source>
</evidence>
<evidence type="ECO:0000256" key="1">
    <source>
        <dbReference type="ARBA" id="ARBA00004651"/>
    </source>
</evidence>
<dbReference type="Gene3D" id="1.10.3720.10">
    <property type="entry name" value="MetI-like"/>
    <property type="match status" value="1"/>
</dbReference>
<evidence type="ECO:0000256" key="4">
    <source>
        <dbReference type="ARBA" id="ARBA00022692"/>
    </source>
</evidence>
<gene>
    <name evidence="9" type="ORF">JFL75_01055</name>
</gene>
<accession>A0A7T7XND6</accession>
<keyword evidence="2 7" id="KW-0813">Transport</keyword>
<dbReference type="InterPro" id="IPR000515">
    <property type="entry name" value="MetI-like"/>
</dbReference>
<dbReference type="RefSeq" id="WP_215626843.1">
    <property type="nucleotide sequence ID" value="NZ_CP067089.2"/>
</dbReference>
<keyword evidence="4 7" id="KW-0812">Transmembrane</keyword>
<evidence type="ECO:0000259" key="8">
    <source>
        <dbReference type="PROSITE" id="PS50928"/>
    </source>
</evidence>
<evidence type="ECO:0000256" key="7">
    <source>
        <dbReference type="RuleBase" id="RU363032"/>
    </source>
</evidence>
<keyword evidence="5 7" id="KW-1133">Transmembrane helix</keyword>
<dbReference type="CDD" id="cd06261">
    <property type="entry name" value="TM_PBP2"/>
    <property type="match status" value="1"/>
</dbReference>
<sequence>MAAYIIRRLLIMLPMLLVISFLIYLGLELTPGDPVSYMIGPEAMASMTEAQLNAMREALGLNDPFIVRYGKWLFNVVKGDFGYSLTSGVAIKSIVATRLPATLELAGIALLLSTVFGSVLGTVSALKRGSIGDTALTVAGMLGVSIPQFFFGLVAILIFSLRLNWLPAGGRLSPEYTGFFDRVPNLVLPSLVMALSMTAGVMRYSRSSMLDAMNKDFIKTARSKGLPEWRVNFVHGFRVALTPVIVLIGFRLPTLVGGSVVLEQVFQWPGIGREFVSAVRGQNYPLVMMIALLMVSVMLLASFLVDVFTALLDPRVKLS</sequence>
<dbReference type="KEGG" id="bhc:JFL75_01055"/>
<reference evidence="9" key="1">
    <citation type="submission" date="2021-01" db="EMBL/GenBank/DDBJ databases">
        <title>Description of Breznakiella homolactica.</title>
        <authorList>
            <person name="Song Y."/>
            <person name="Brune A."/>
        </authorList>
    </citation>
    <scope>NUCLEOTIDE SEQUENCE</scope>
    <source>
        <strain evidence="9">RmG30</strain>
    </source>
</reference>
<comment type="subcellular location">
    <subcellularLocation>
        <location evidence="1 7">Cell membrane</location>
        <topology evidence="1 7">Multi-pass membrane protein</topology>
    </subcellularLocation>
</comment>
<comment type="similarity">
    <text evidence="7">Belongs to the binding-protein-dependent transport system permease family.</text>
</comment>
<dbReference type="GO" id="GO:0005886">
    <property type="term" value="C:plasma membrane"/>
    <property type="evidence" value="ECO:0007669"/>
    <property type="project" value="UniProtKB-SubCell"/>
</dbReference>
<feature type="transmembrane region" description="Helical" evidence="7">
    <location>
        <begin position="9"/>
        <end position="27"/>
    </location>
</feature>
<feature type="transmembrane region" description="Helical" evidence="7">
    <location>
        <begin position="105"/>
        <end position="126"/>
    </location>
</feature>
<dbReference type="EMBL" id="CP067089">
    <property type="protein sequence ID" value="QQO09540.1"/>
    <property type="molecule type" value="Genomic_DNA"/>
</dbReference>
<dbReference type="Pfam" id="PF00528">
    <property type="entry name" value="BPD_transp_1"/>
    <property type="match status" value="1"/>
</dbReference>
<feature type="domain" description="ABC transmembrane type-1" evidence="8">
    <location>
        <begin position="99"/>
        <end position="305"/>
    </location>
</feature>
<evidence type="ECO:0000256" key="5">
    <source>
        <dbReference type="ARBA" id="ARBA00022989"/>
    </source>
</evidence>
<dbReference type="GO" id="GO:0055085">
    <property type="term" value="P:transmembrane transport"/>
    <property type="evidence" value="ECO:0007669"/>
    <property type="project" value="InterPro"/>
</dbReference>
<dbReference type="AlphaFoldDB" id="A0A7T7XND6"/>
<organism evidence="9 10">
    <name type="scientific">Breznakiella homolactica</name>
    <dbReference type="NCBI Taxonomy" id="2798577"/>
    <lineage>
        <taxon>Bacteria</taxon>
        <taxon>Pseudomonadati</taxon>
        <taxon>Spirochaetota</taxon>
        <taxon>Spirochaetia</taxon>
        <taxon>Spirochaetales</taxon>
        <taxon>Breznakiellaceae</taxon>
        <taxon>Breznakiella</taxon>
    </lineage>
</organism>
<protein>
    <submittedName>
        <fullName evidence="9">ABC transporter permease</fullName>
    </submittedName>
</protein>
<keyword evidence="10" id="KW-1185">Reference proteome</keyword>
<dbReference type="InterPro" id="IPR045621">
    <property type="entry name" value="BPD_transp_1_N"/>
</dbReference>
<dbReference type="InterPro" id="IPR035906">
    <property type="entry name" value="MetI-like_sf"/>
</dbReference>
<dbReference type="SUPFAM" id="SSF161098">
    <property type="entry name" value="MetI-like"/>
    <property type="match status" value="1"/>
</dbReference>
<evidence type="ECO:0000256" key="2">
    <source>
        <dbReference type="ARBA" id="ARBA00022448"/>
    </source>
</evidence>
<feature type="transmembrane region" description="Helical" evidence="7">
    <location>
        <begin position="286"/>
        <end position="312"/>
    </location>
</feature>
<evidence type="ECO:0000256" key="3">
    <source>
        <dbReference type="ARBA" id="ARBA00022475"/>
    </source>
</evidence>
<dbReference type="Proteomes" id="UP000595917">
    <property type="component" value="Chromosome"/>
</dbReference>
<keyword evidence="3" id="KW-1003">Cell membrane</keyword>
<keyword evidence="6 7" id="KW-0472">Membrane</keyword>
<proteinExistence type="inferred from homology"/>
<dbReference type="PANTHER" id="PTHR43163:SF6">
    <property type="entry name" value="DIPEPTIDE TRANSPORT SYSTEM PERMEASE PROTEIN DPPB-RELATED"/>
    <property type="match status" value="1"/>
</dbReference>
<dbReference type="PANTHER" id="PTHR43163">
    <property type="entry name" value="DIPEPTIDE TRANSPORT SYSTEM PERMEASE PROTEIN DPPB-RELATED"/>
    <property type="match status" value="1"/>
</dbReference>
<dbReference type="Pfam" id="PF19300">
    <property type="entry name" value="BPD_transp_1_N"/>
    <property type="match status" value="1"/>
</dbReference>